<dbReference type="PANTHER" id="PTHR22762:SF133">
    <property type="entry name" value="P-TYPE DOMAIN-CONTAINING PROTEIN"/>
    <property type="match status" value="1"/>
</dbReference>
<dbReference type="PANTHER" id="PTHR22762">
    <property type="entry name" value="ALPHA-GLUCOSIDASE"/>
    <property type="match status" value="1"/>
</dbReference>
<dbReference type="FunFam" id="2.60.40.1180:FF:000001">
    <property type="entry name" value="Maltase-glucoamylase, intestinal"/>
    <property type="match status" value="1"/>
</dbReference>
<accession>R7TX50</accession>
<evidence type="ECO:0000256" key="2">
    <source>
        <dbReference type="ARBA" id="ARBA00022801"/>
    </source>
</evidence>
<feature type="domain" description="Glycoside hydrolase family 31 TIM barrel" evidence="7">
    <location>
        <begin position="236"/>
        <end position="587"/>
    </location>
</feature>
<dbReference type="EnsemblMetazoa" id="CapteT154230">
    <property type="protein sequence ID" value="CapteP154230"/>
    <property type="gene ID" value="CapteG154230"/>
</dbReference>
<dbReference type="Pfam" id="PF01055">
    <property type="entry name" value="Glyco_hydro_31_2nd"/>
    <property type="match status" value="1"/>
</dbReference>
<evidence type="ECO:0000256" key="3">
    <source>
        <dbReference type="ARBA" id="ARBA00023180"/>
    </source>
</evidence>
<dbReference type="Gene3D" id="3.20.20.80">
    <property type="entry name" value="Glycosidases"/>
    <property type="match status" value="1"/>
</dbReference>
<evidence type="ECO:0000313" key="12">
    <source>
        <dbReference type="Proteomes" id="UP000014760"/>
    </source>
</evidence>
<reference evidence="12" key="1">
    <citation type="submission" date="2012-12" db="EMBL/GenBank/DDBJ databases">
        <authorList>
            <person name="Hellsten U."/>
            <person name="Grimwood J."/>
            <person name="Chapman J.A."/>
            <person name="Shapiro H."/>
            <person name="Aerts A."/>
            <person name="Otillar R.P."/>
            <person name="Terry A.Y."/>
            <person name="Boore J.L."/>
            <person name="Simakov O."/>
            <person name="Marletaz F."/>
            <person name="Cho S.-J."/>
            <person name="Edsinger-Gonzales E."/>
            <person name="Havlak P."/>
            <person name="Kuo D.-H."/>
            <person name="Larsson T."/>
            <person name="Lv J."/>
            <person name="Arendt D."/>
            <person name="Savage R."/>
            <person name="Osoegawa K."/>
            <person name="de Jong P."/>
            <person name="Lindberg D.R."/>
            <person name="Seaver E.C."/>
            <person name="Weisblat D.A."/>
            <person name="Putnam N.H."/>
            <person name="Grigoriev I.V."/>
            <person name="Rokhsar D.S."/>
        </authorList>
    </citation>
    <scope>NUCLEOTIDE SEQUENCE</scope>
    <source>
        <strain evidence="12">I ESC-2004</strain>
    </source>
</reference>
<dbReference type="InterPro" id="IPR048395">
    <property type="entry name" value="Glyco_hydro_31_C"/>
</dbReference>
<name>R7TX50_CAPTE</name>
<evidence type="ECO:0000313" key="11">
    <source>
        <dbReference type="EnsemblMetazoa" id="CapteP154230"/>
    </source>
</evidence>
<dbReference type="HOGENOM" id="CLU_000631_11_2_1"/>
<dbReference type="GO" id="GO:0004558">
    <property type="term" value="F:alpha-1,4-glucosidase activity"/>
    <property type="evidence" value="ECO:0007669"/>
    <property type="project" value="TreeGrafter"/>
</dbReference>
<evidence type="ECO:0000256" key="4">
    <source>
        <dbReference type="ARBA" id="ARBA00023295"/>
    </source>
</evidence>
<dbReference type="Pfam" id="PF13802">
    <property type="entry name" value="Gal_mutarotas_2"/>
    <property type="match status" value="1"/>
</dbReference>
<dbReference type="CDD" id="cd06602">
    <property type="entry name" value="GH31_MGAM_SI_GAA"/>
    <property type="match status" value="1"/>
</dbReference>
<evidence type="ECO:0000256" key="6">
    <source>
        <dbReference type="RuleBase" id="RU361185"/>
    </source>
</evidence>
<reference evidence="10 12" key="2">
    <citation type="journal article" date="2013" name="Nature">
        <title>Insights into bilaterian evolution from three spiralian genomes.</title>
        <authorList>
            <person name="Simakov O."/>
            <person name="Marletaz F."/>
            <person name="Cho S.J."/>
            <person name="Edsinger-Gonzales E."/>
            <person name="Havlak P."/>
            <person name="Hellsten U."/>
            <person name="Kuo D.H."/>
            <person name="Larsson T."/>
            <person name="Lv J."/>
            <person name="Arendt D."/>
            <person name="Savage R."/>
            <person name="Osoegawa K."/>
            <person name="de Jong P."/>
            <person name="Grimwood J."/>
            <person name="Chapman J.A."/>
            <person name="Shapiro H."/>
            <person name="Aerts A."/>
            <person name="Otillar R.P."/>
            <person name="Terry A.Y."/>
            <person name="Boore J.L."/>
            <person name="Grigoriev I.V."/>
            <person name="Lindberg D.R."/>
            <person name="Seaver E.C."/>
            <person name="Weisblat D.A."/>
            <person name="Putnam N.H."/>
            <person name="Rokhsar D.S."/>
        </authorList>
    </citation>
    <scope>NUCLEOTIDE SEQUENCE</scope>
    <source>
        <strain evidence="10 12">I ESC-2004</strain>
    </source>
</reference>
<dbReference type="Gene3D" id="2.60.40.1760">
    <property type="entry name" value="glycosyl hydrolase (family 31)"/>
    <property type="match status" value="1"/>
</dbReference>
<dbReference type="GO" id="GO:0030246">
    <property type="term" value="F:carbohydrate binding"/>
    <property type="evidence" value="ECO:0007669"/>
    <property type="project" value="InterPro"/>
</dbReference>
<keyword evidence="3" id="KW-0325">Glycoprotein</keyword>
<evidence type="ECO:0000259" key="8">
    <source>
        <dbReference type="Pfam" id="PF13802"/>
    </source>
</evidence>
<dbReference type="InterPro" id="IPR000322">
    <property type="entry name" value="Glyco_hydro_31_TIM"/>
</dbReference>
<proteinExistence type="inferred from homology"/>
<dbReference type="InterPro" id="IPR025887">
    <property type="entry name" value="Glyco_hydro_31_N_dom"/>
</dbReference>
<feature type="domain" description="Glycosyl hydrolase family 31 C-terminal" evidence="9">
    <location>
        <begin position="595"/>
        <end position="682"/>
    </location>
</feature>
<sequence length="812" mass="91382">MPQERGYRMLGDPIPTSKGYQVQLERINYPSVIGEDMERVNVDVEIQTDERLRVRITDAVNERFAVPLDIESPPTQADNPLYDIDFTSSPSFGFKVTRKSSGAVIFDTTIGGLHMADQYLQFSTRLNSDNLYGFGEHEHHTLKHDMNWVTWPLWTRDHAVNTSANLYGQQPVYMNVEQDGSTHMVLILNANAADVTLMPAPALTYRTIGGELDLYFFLGPSPAEAVKQYLEAVGNPVMIPYWALGFQLCRWGYEDLADLQAAVERMRQYDIPHDIQYGDIDYMENRKDFTIDPEGWADLPEYVDQLKEEGTRFVIILDPAIANYDAPGAYPPLDNGNAMDIWVKDSNGQPIQGEVWVWPGEVFFPDYTNPDCEDWWRVECVDFKEVLDYDGLWIDMNEPANFVHGHADGCARNKWNNPIFVPNVVDGLVNKTICLDAQQEMGRFYDVHSLYGWTMAKQTLPLVHINNVKRGVVFSRSTFPGAGKWGQHWLGDNWADWSNLRWSVIGMLEFNWFGFPYTGADICGFIGTTTEEMCQRWQQLGAFYPFSRNHNGEGNPPQDPGMWPEVARVTRETLLIRYTLLPFLYTLHHHAHMQGDTVVRPLFFEFPAEPATLSLTDQFLWGSSFLVSPVLDQGTTSITAYFPDARWFSYYDGSEEPTRGSTTTLASPLDFINLHVRGGSVLPTQEPARSTMFSRSLPMGVIVALDDDGQASGDLFWDDGEALDTQESGTYLEVQYAVSGGSLVSTVVTNGYPGASELVLDDVRIFGAGPISSVMVNGVQHDAWEQDVGGTNAITMTEIGASLTNELTIEWS</sequence>
<dbReference type="OrthoDB" id="1334205at2759"/>
<evidence type="ECO:0000259" key="7">
    <source>
        <dbReference type="Pfam" id="PF01055"/>
    </source>
</evidence>
<evidence type="ECO:0000259" key="9">
    <source>
        <dbReference type="Pfam" id="PF21365"/>
    </source>
</evidence>
<dbReference type="Pfam" id="PF21365">
    <property type="entry name" value="Glyco_hydro_31_3rd"/>
    <property type="match status" value="1"/>
</dbReference>
<dbReference type="InterPro" id="IPR030458">
    <property type="entry name" value="Glyco_hydro_31_AS"/>
</dbReference>
<dbReference type="InterPro" id="IPR013780">
    <property type="entry name" value="Glyco_hydro_b"/>
</dbReference>
<dbReference type="AlphaFoldDB" id="R7TX50"/>
<dbReference type="SUPFAM" id="SSF51011">
    <property type="entry name" value="Glycosyl hydrolase domain"/>
    <property type="match status" value="1"/>
</dbReference>
<protein>
    <recommendedName>
        <fullName evidence="5">Maltase</fullName>
    </recommendedName>
</protein>
<organism evidence="10">
    <name type="scientific">Capitella teleta</name>
    <name type="common">Polychaete worm</name>
    <dbReference type="NCBI Taxonomy" id="283909"/>
    <lineage>
        <taxon>Eukaryota</taxon>
        <taxon>Metazoa</taxon>
        <taxon>Spiralia</taxon>
        <taxon>Lophotrochozoa</taxon>
        <taxon>Annelida</taxon>
        <taxon>Polychaeta</taxon>
        <taxon>Sedentaria</taxon>
        <taxon>Scolecida</taxon>
        <taxon>Capitellidae</taxon>
        <taxon>Capitella</taxon>
    </lineage>
</organism>
<reference evidence="11" key="3">
    <citation type="submission" date="2015-06" db="UniProtKB">
        <authorList>
            <consortium name="EnsemblMetazoa"/>
        </authorList>
    </citation>
    <scope>IDENTIFICATION</scope>
</reference>
<dbReference type="SUPFAM" id="SSF74650">
    <property type="entry name" value="Galactose mutarotase-like"/>
    <property type="match status" value="1"/>
</dbReference>
<comment type="similarity">
    <text evidence="1 6">Belongs to the glycosyl hydrolase 31 family.</text>
</comment>
<dbReference type="PROSITE" id="PS00129">
    <property type="entry name" value="GLYCOSYL_HYDROL_F31_1"/>
    <property type="match status" value="1"/>
</dbReference>
<dbReference type="Proteomes" id="UP000014760">
    <property type="component" value="Unassembled WGS sequence"/>
</dbReference>
<feature type="domain" description="Glycoside hydrolase family 31 N-terminal" evidence="8">
    <location>
        <begin position="96"/>
        <end position="191"/>
    </location>
</feature>
<evidence type="ECO:0000256" key="5">
    <source>
        <dbReference type="ARBA" id="ARBA00041343"/>
    </source>
</evidence>
<evidence type="ECO:0000313" key="10">
    <source>
        <dbReference type="EMBL" id="ELT95550.1"/>
    </source>
</evidence>
<keyword evidence="12" id="KW-1185">Reference proteome</keyword>
<keyword evidence="2 6" id="KW-0378">Hydrolase</keyword>
<dbReference type="SUPFAM" id="SSF51445">
    <property type="entry name" value="(Trans)glycosidases"/>
    <property type="match status" value="1"/>
</dbReference>
<dbReference type="InterPro" id="IPR011013">
    <property type="entry name" value="Gal_mutarotase_sf_dom"/>
</dbReference>
<dbReference type="InterPro" id="IPR017853">
    <property type="entry name" value="GH"/>
</dbReference>
<dbReference type="GO" id="GO:0005975">
    <property type="term" value="P:carbohydrate metabolic process"/>
    <property type="evidence" value="ECO:0007669"/>
    <property type="project" value="InterPro"/>
</dbReference>
<evidence type="ECO:0000256" key="1">
    <source>
        <dbReference type="ARBA" id="ARBA00007806"/>
    </source>
</evidence>
<dbReference type="EMBL" id="AMQN01011774">
    <property type="status" value="NOT_ANNOTATED_CDS"/>
    <property type="molecule type" value="Genomic_DNA"/>
</dbReference>
<gene>
    <name evidence="10" type="ORF">CAPTEDRAFT_154230</name>
</gene>
<keyword evidence="4 6" id="KW-0326">Glycosidase</keyword>
<dbReference type="STRING" id="283909.R7TX50"/>
<dbReference type="EMBL" id="KB309090">
    <property type="protein sequence ID" value="ELT95550.1"/>
    <property type="molecule type" value="Genomic_DNA"/>
</dbReference>
<dbReference type="OMA" id="GELYWDA"/>
<dbReference type="Gene3D" id="2.60.40.1180">
    <property type="entry name" value="Golgi alpha-mannosidase II"/>
    <property type="match status" value="2"/>
</dbReference>
<dbReference type="CDD" id="cd14752">
    <property type="entry name" value="GH31_N"/>
    <property type="match status" value="1"/>
</dbReference>